<evidence type="ECO:0000259" key="2">
    <source>
        <dbReference type="PROSITE" id="PS50878"/>
    </source>
</evidence>
<dbReference type="CDD" id="cd01650">
    <property type="entry name" value="RT_nLTR_like"/>
    <property type="match status" value="1"/>
</dbReference>
<name>A0A7R8UGF4_HERIL</name>
<feature type="domain" description="Reverse transcriptase" evidence="2">
    <location>
        <begin position="51"/>
        <end position="324"/>
    </location>
</feature>
<sequence>MWRQFRQSPETSSWRSAAEYNKAPDLDGVPNKALKLAVKSRPDMFAELFEACMSEGIFPAVWKRLKLVLLPKLGKPPGEPSSYRPICLLDTVGKVLERVIYNRLLPVVESQGGLSDRQYRFRKARSTIDAIKLVTGLAEDAIHRKGSSSKYCVVVTLDVKNAFNSANWNLIRKSLAKVGIPAYLAAIVDSHLTERRLWYDTDDGSQEYVVSAGVPQDSVLGPLLWNIMYNDVLNPLPEEATVVGYADDIALVVVAKHLEDAELYSSEAISAVKCWLESSGLTLAEGKTGAVFITKRRKRNYACVRVGNHIITSKPAIKYLGVVIDRKLSYKQHVQYVCDKSSKASMALARMMPNVGGPRHTSRLFIARVVTSIMLYVTPVWSEALRTSVNTSKLNAVYRRTALRVCSAFRTVSDDAAFVISGMMPIDILADEMANIYHAKPISPLLQTKKAERERSINRWQERWERSGKGRWTHRLIPAIKEWLERRHGEINYNLTQFLTGHGGYLQYLHRFKLETSPDYPNCNRVREDPEHVFFHCPRFVEERKNLEETLGEVLVPENLVRRMLACREDWDAINSMVVTNHSELRKAEETRKARLRTPRRDERGPS</sequence>
<evidence type="ECO:0000256" key="1">
    <source>
        <dbReference type="SAM" id="MobiDB-lite"/>
    </source>
</evidence>
<dbReference type="Pfam" id="PF00078">
    <property type="entry name" value="RVT_1"/>
    <property type="match status" value="1"/>
</dbReference>
<organism evidence="3 4">
    <name type="scientific">Hermetia illucens</name>
    <name type="common">Black soldier fly</name>
    <dbReference type="NCBI Taxonomy" id="343691"/>
    <lineage>
        <taxon>Eukaryota</taxon>
        <taxon>Metazoa</taxon>
        <taxon>Ecdysozoa</taxon>
        <taxon>Arthropoda</taxon>
        <taxon>Hexapoda</taxon>
        <taxon>Insecta</taxon>
        <taxon>Pterygota</taxon>
        <taxon>Neoptera</taxon>
        <taxon>Endopterygota</taxon>
        <taxon>Diptera</taxon>
        <taxon>Brachycera</taxon>
        <taxon>Stratiomyomorpha</taxon>
        <taxon>Stratiomyidae</taxon>
        <taxon>Hermetiinae</taxon>
        <taxon>Hermetia</taxon>
    </lineage>
</organism>
<feature type="region of interest" description="Disordered" evidence="1">
    <location>
        <begin position="587"/>
        <end position="607"/>
    </location>
</feature>
<protein>
    <recommendedName>
        <fullName evidence="2">Reverse transcriptase domain-containing protein</fullName>
    </recommendedName>
</protein>
<dbReference type="Proteomes" id="UP000594454">
    <property type="component" value="Chromosome 1"/>
</dbReference>
<reference evidence="3 4" key="1">
    <citation type="submission" date="2020-11" db="EMBL/GenBank/DDBJ databases">
        <authorList>
            <person name="Wallbank WR R."/>
            <person name="Pardo Diaz C."/>
            <person name="Kozak K."/>
            <person name="Martin S."/>
            <person name="Jiggins C."/>
            <person name="Moest M."/>
            <person name="Warren A I."/>
            <person name="Generalovic N T."/>
            <person name="Byers J.R.P. K."/>
            <person name="Montejo-Kovacevich G."/>
            <person name="Yen C E."/>
        </authorList>
    </citation>
    <scope>NUCLEOTIDE SEQUENCE [LARGE SCALE GENOMIC DNA]</scope>
</reference>
<evidence type="ECO:0000313" key="4">
    <source>
        <dbReference type="Proteomes" id="UP000594454"/>
    </source>
</evidence>
<dbReference type="PANTHER" id="PTHR19446">
    <property type="entry name" value="REVERSE TRANSCRIPTASES"/>
    <property type="match status" value="1"/>
</dbReference>
<dbReference type="PROSITE" id="PS50878">
    <property type="entry name" value="RT_POL"/>
    <property type="match status" value="1"/>
</dbReference>
<gene>
    <name evidence="3" type="ORF">HERILL_LOCUS3283</name>
</gene>
<dbReference type="AlphaFoldDB" id="A0A7R8UGF4"/>
<dbReference type="SUPFAM" id="SSF56672">
    <property type="entry name" value="DNA/RNA polymerases"/>
    <property type="match status" value="1"/>
</dbReference>
<dbReference type="InterPro" id="IPR000477">
    <property type="entry name" value="RT_dom"/>
</dbReference>
<dbReference type="InterPro" id="IPR043502">
    <property type="entry name" value="DNA/RNA_pol_sf"/>
</dbReference>
<dbReference type="InParanoid" id="A0A7R8UGF4"/>
<dbReference type="OrthoDB" id="6780114at2759"/>
<dbReference type="EMBL" id="LR899009">
    <property type="protein sequence ID" value="CAD7080109.1"/>
    <property type="molecule type" value="Genomic_DNA"/>
</dbReference>
<keyword evidence="4" id="KW-1185">Reference proteome</keyword>
<accession>A0A7R8UGF4</accession>
<evidence type="ECO:0000313" key="3">
    <source>
        <dbReference type="EMBL" id="CAD7080109.1"/>
    </source>
</evidence>
<proteinExistence type="predicted"/>
<dbReference type="GO" id="GO:0071897">
    <property type="term" value="P:DNA biosynthetic process"/>
    <property type="evidence" value="ECO:0007669"/>
    <property type="project" value="UniProtKB-ARBA"/>
</dbReference>